<evidence type="ECO:0000256" key="1">
    <source>
        <dbReference type="SAM" id="Coils"/>
    </source>
</evidence>
<dbReference type="Proteomes" id="UP000304148">
    <property type="component" value="Chromosome"/>
</dbReference>
<evidence type="ECO:0000256" key="2">
    <source>
        <dbReference type="SAM" id="Phobius"/>
    </source>
</evidence>
<keyword evidence="2" id="KW-0812">Transmembrane</keyword>
<dbReference type="RefSeq" id="WP_138185506.1">
    <property type="nucleotide sequence ID" value="NZ_LS992241.1"/>
</dbReference>
<proteinExistence type="predicted"/>
<keyword evidence="2" id="KW-1133">Transmembrane helix</keyword>
<keyword evidence="2" id="KW-0472">Membrane</keyword>
<keyword evidence="1" id="KW-0175">Coiled coil</keyword>
<evidence type="ECO:0000313" key="4">
    <source>
        <dbReference type="Proteomes" id="UP000304148"/>
    </source>
</evidence>
<gene>
    <name evidence="3" type="ORF">PBLR_11826</name>
</gene>
<reference evidence="4" key="1">
    <citation type="submission" date="2018-08" db="EMBL/GenBank/DDBJ databases">
        <authorList>
            <person name="Chevrot R."/>
        </authorList>
    </citation>
    <scope>NUCLEOTIDE SEQUENCE [LARGE SCALE GENOMIC DNA]</scope>
</reference>
<dbReference type="EMBL" id="LS992241">
    <property type="protein sequence ID" value="SYX83404.1"/>
    <property type="molecule type" value="Genomic_DNA"/>
</dbReference>
<evidence type="ECO:0000313" key="3">
    <source>
        <dbReference type="EMBL" id="SYX83404.1"/>
    </source>
</evidence>
<dbReference type="AlphaFoldDB" id="A0A383RA64"/>
<organism evidence="3 4">
    <name type="scientific">Paenibacillus alvei</name>
    <name type="common">Bacillus alvei</name>
    <dbReference type="NCBI Taxonomy" id="44250"/>
    <lineage>
        <taxon>Bacteria</taxon>
        <taxon>Bacillati</taxon>
        <taxon>Bacillota</taxon>
        <taxon>Bacilli</taxon>
        <taxon>Bacillales</taxon>
        <taxon>Paenibacillaceae</taxon>
        <taxon>Paenibacillus</taxon>
    </lineage>
</organism>
<accession>A0A383RA64</accession>
<name>A0A383RA64_PAEAL</name>
<feature type="coiled-coil region" evidence="1">
    <location>
        <begin position="29"/>
        <end position="56"/>
    </location>
</feature>
<sequence length="63" mass="7283">MSFVWENIVGGILFLLVLVAVMIGVVLLIVRSKQRTSQLHLRIEKLERQVNELQGHPANKQRY</sequence>
<feature type="transmembrane region" description="Helical" evidence="2">
    <location>
        <begin position="12"/>
        <end position="30"/>
    </location>
</feature>
<protein>
    <submittedName>
        <fullName evidence="3">Uncharacterized protein</fullName>
    </submittedName>
</protein>